<dbReference type="Proteomes" id="UP000031838">
    <property type="component" value="Chromosome 1"/>
</dbReference>
<organism evidence="1 2">
    <name type="scientific">Burkholderia plantarii</name>
    <dbReference type="NCBI Taxonomy" id="41899"/>
    <lineage>
        <taxon>Bacteria</taxon>
        <taxon>Pseudomonadati</taxon>
        <taxon>Pseudomonadota</taxon>
        <taxon>Betaproteobacteria</taxon>
        <taxon>Burkholderiales</taxon>
        <taxon>Burkholderiaceae</taxon>
        <taxon>Burkholderia</taxon>
    </lineage>
</organism>
<evidence type="ECO:0000313" key="1">
    <source>
        <dbReference type="EMBL" id="AJK46835.1"/>
    </source>
</evidence>
<dbReference type="HOGENOM" id="CLU_620643_0_0_4"/>
<reference evidence="1 2" key="2">
    <citation type="journal article" date="2016" name="Appl. Microbiol. Biotechnol.">
        <title>Mutations improving production and secretion of extracellular lipase by Burkholderia glumae PG1.</title>
        <authorList>
            <person name="Knapp A."/>
            <person name="Voget S."/>
            <person name="Gao R."/>
            <person name="Zaburannyi N."/>
            <person name="Krysciak D."/>
            <person name="Breuer M."/>
            <person name="Hauer B."/>
            <person name="Streit W.R."/>
            <person name="Muller R."/>
            <person name="Daniel R."/>
            <person name="Jaeger K.E."/>
        </authorList>
    </citation>
    <scope>NUCLEOTIDE SEQUENCE [LARGE SCALE GENOMIC DNA]</scope>
    <source>
        <strain evidence="1 2">PG1</strain>
    </source>
</reference>
<proteinExistence type="predicted"/>
<protein>
    <recommendedName>
        <fullName evidence="3">PD-(D/E)XK nuclease superfamily protein</fullName>
    </recommendedName>
</protein>
<dbReference type="AlphaFoldDB" id="A0A0B6S0L3"/>
<dbReference type="EMBL" id="CP002580">
    <property type="protein sequence ID" value="AJK46835.1"/>
    <property type="molecule type" value="Genomic_DNA"/>
</dbReference>
<name>A0A0B6S0L3_BURPL</name>
<dbReference type="Pfam" id="PF14281">
    <property type="entry name" value="PDDEXK_4"/>
    <property type="match status" value="1"/>
</dbReference>
<gene>
    <name evidence="1" type="ORF">BGL_1c23310</name>
</gene>
<dbReference type="KEGG" id="bgp:BGL_1c23310"/>
<keyword evidence="2" id="KW-1185">Reference proteome</keyword>
<evidence type="ECO:0008006" key="3">
    <source>
        <dbReference type="Google" id="ProtNLM"/>
    </source>
</evidence>
<reference evidence="2" key="1">
    <citation type="submission" date="2011-03" db="EMBL/GenBank/DDBJ databases">
        <authorList>
            <person name="Voget S."/>
            <person name="Streit W.R."/>
            <person name="Jaeger K.E."/>
            <person name="Daniel R."/>
        </authorList>
    </citation>
    <scope>NUCLEOTIDE SEQUENCE [LARGE SCALE GENOMIC DNA]</scope>
    <source>
        <strain evidence="2">PG1</strain>
    </source>
</reference>
<sequence>MESEDLYAFLSDPNLVELIEQNKVTDDFFDVFDLTENQHSNLLAWCMNPNEGHSQGDAVIKDFLEAGYAVSSGTIWDNKKFFAKWTPGKIRTSSFGAAFVTRELSIEVERGGKKGRLDLFLMDPQNKILVTIENKAGASLTAEQLEKYVQAVKAEVSSNKVFADYDLAFVVLDRDLKDYSQPQLDALGKRWTLLDYNWLEASAKRARFQLARDKNAAQLLVAYCQRQTEWESPAEKRTSELAADLAIAHPSVIEALRGLRRQSVLDWRLKTLEGAGGELTLFDAQHRLVCEKLVGIRGVATIVQQLRKIMPELKQEQIESGRIWVSVVPTDALALMRDREDGYWPMYLTLRQASKVSRPDAPKFNLNLLWARGEFSASVCDEPALREHFDKDFPGLKHFANSDYRRITIAEHLDPAEAVKTTKATLDTMNAAIRSYSR</sequence>
<dbReference type="RefSeq" id="WP_042625260.1">
    <property type="nucleotide sequence ID" value="NZ_CP002580.1"/>
</dbReference>
<dbReference type="InterPro" id="IPR029470">
    <property type="entry name" value="PDDEXK_4"/>
</dbReference>
<evidence type="ECO:0000313" key="2">
    <source>
        <dbReference type="Proteomes" id="UP000031838"/>
    </source>
</evidence>
<accession>A0A0B6S0L3</accession>